<dbReference type="RefSeq" id="WP_023163400.1">
    <property type="nucleotide sequence ID" value="NC_022592.1"/>
</dbReference>
<proteinExistence type="predicted"/>
<dbReference type="EMBL" id="CP006763">
    <property type="protein sequence ID" value="AGY77976.1"/>
    <property type="molecule type" value="Genomic_DNA"/>
</dbReference>
<keyword evidence="1" id="KW-0175">Coiled coil</keyword>
<sequence>MEIKINIDAGEVLEVLENIKNEIKSLEDMKVETKKNDDLDYTCNIKMDAINPNELLAPIGRELTKKILKELNE</sequence>
<reference evidence="3" key="1">
    <citation type="journal article" date="2014" name="Biotechnol. Biofuels">
        <title>Comparison of single-molecule sequencing and hybrid approaches for finishing the genome of Clostridium autoethanogenum and analysis of CRISPR systems in industrial relevant Clostridia.</title>
        <authorList>
            <person name="Brown S.D."/>
            <person name="Nagaraju S."/>
            <person name="Utturkar S."/>
            <person name="De Tissera S."/>
            <person name="Segovia S."/>
            <person name="Mitchell W."/>
            <person name="Land M.L."/>
            <person name="Dassanayake A."/>
            <person name="Kopke M."/>
        </authorList>
    </citation>
    <scope>NUCLEOTIDE SEQUENCE [LARGE SCALE GENOMIC DNA]</scope>
    <source>
        <strain evidence="3">DSM 10061</strain>
    </source>
</reference>
<evidence type="ECO:0000256" key="1">
    <source>
        <dbReference type="SAM" id="Coils"/>
    </source>
</evidence>
<name>A0ABN4BNN8_9CLOT</name>
<evidence type="ECO:0000313" key="3">
    <source>
        <dbReference type="Proteomes" id="UP000017590"/>
    </source>
</evidence>
<dbReference type="Proteomes" id="UP000017590">
    <property type="component" value="Chromosome"/>
</dbReference>
<organism evidence="2 3">
    <name type="scientific">Clostridium autoethanogenum DSM 10061</name>
    <dbReference type="NCBI Taxonomy" id="1341692"/>
    <lineage>
        <taxon>Bacteria</taxon>
        <taxon>Bacillati</taxon>
        <taxon>Bacillota</taxon>
        <taxon>Clostridia</taxon>
        <taxon>Eubacteriales</taxon>
        <taxon>Clostridiaceae</taxon>
        <taxon>Clostridium</taxon>
    </lineage>
</organism>
<protein>
    <submittedName>
        <fullName evidence="2">Uncharacterized protein</fullName>
    </submittedName>
</protein>
<keyword evidence="3" id="KW-1185">Reference proteome</keyword>
<accession>A0ABN4BNN8</accession>
<evidence type="ECO:0000313" key="2">
    <source>
        <dbReference type="EMBL" id="AGY77976.1"/>
    </source>
</evidence>
<feature type="coiled-coil region" evidence="1">
    <location>
        <begin position="9"/>
        <end position="36"/>
    </location>
</feature>
<gene>
    <name evidence="2" type="ORF">CAETHG_3775</name>
</gene>